<accession>A0A9P4TXW0</accession>
<dbReference type="PANTHER" id="PTHR43712">
    <property type="entry name" value="PUTATIVE (AFU_ORTHOLOGUE AFUA_4G14580)-RELATED"/>
    <property type="match status" value="1"/>
</dbReference>
<evidence type="ECO:0000313" key="2">
    <source>
        <dbReference type="Proteomes" id="UP000800235"/>
    </source>
</evidence>
<dbReference type="AlphaFoldDB" id="A0A9P4TXW0"/>
<organism evidence="1 2">
    <name type="scientific">Tothia fuscella</name>
    <dbReference type="NCBI Taxonomy" id="1048955"/>
    <lineage>
        <taxon>Eukaryota</taxon>
        <taxon>Fungi</taxon>
        <taxon>Dikarya</taxon>
        <taxon>Ascomycota</taxon>
        <taxon>Pezizomycotina</taxon>
        <taxon>Dothideomycetes</taxon>
        <taxon>Pleosporomycetidae</taxon>
        <taxon>Venturiales</taxon>
        <taxon>Cylindrosympodiaceae</taxon>
        <taxon>Tothia</taxon>
    </lineage>
</organism>
<dbReference type="EMBL" id="MU007048">
    <property type="protein sequence ID" value="KAF2429263.1"/>
    <property type="molecule type" value="Genomic_DNA"/>
</dbReference>
<protein>
    <submittedName>
        <fullName evidence="1">O-methyltransferase family protein</fullName>
    </submittedName>
</protein>
<reference evidence="1" key="1">
    <citation type="journal article" date="2020" name="Stud. Mycol.">
        <title>101 Dothideomycetes genomes: a test case for predicting lifestyles and emergence of pathogens.</title>
        <authorList>
            <person name="Haridas S."/>
            <person name="Albert R."/>
            <person name="Binder M."/>
            <person name="Bloem J."/>
            <person name="Labutti K."/>
            <person name="Salamov A."/>
            <person name="Andreopoulos B."/>
            <person name="Baker S."/>
            <person name="Barry K."/>
            <person name="Bills G."/>
            <person name="Bluhm B."/>
            <person name="Cannon C."/>
            <person name="Castanera R."/>
            <person name="Culley D."/>
            <person name="Daum C."/>
            <person name="Ezra D."/>
            <person name="Gonzalez J."/>
            <person name="Henrissat B."/>
            <person name="Kuo A."/>
            <person name="Liang C."/>
            <person name="Lipzen A."/>
            <person name="Lutzoni F."/>
            <person name="Magnuson J."/>
            <person name="Mondo S."/>
            <person name="Nolan M."/>
            <person name="Ohm R."/>
            <person name="Pangilinan J."/>
            <person name="Park H.-J."/>
            <person name="Ramirez L."/>
            <person name="Alfaro M."/>
            <person name="Sun H."/>
            <person name="Tritt A."/>
            <person name="Yoshinaga Y."/>
            <person name="Zwiers L.-H."/>
            <person name="Turgeon B."/>
            <person name="Goodwin S."/>
            <person name="Spatafora J."/>
            <person name="Crous P."/>
            <person name="Grigoriev I."/>
        </authorList>
    </citation>
    <scope>NUCLEOTIDE SEQUENCE</scope>
    <source>
        <strain evidence="1">CBS 130266</strain>
    </source>
</reference>
<dbReference type="Gene3D" id="1.10.10.10">
    <property type="entry name" value="Winged helix-like DNA-binding domain superfamily/Winged helix DNA-binding domain"/>
    <property type="match status" value="1"/>
</dbReference>
<comment type="caution">
    <text evidence="1">The sequence shown here is derived from an EMBL/GenBank/DDBJ whole genome shotgun (WGS) entry which is preliminary data.</text>
</comment>
<dbReference type="PANTHER" id="PTHR43712:SF15">
    <property type="entry name" value="MONODICTYPHENONE CLUSTER TRANSCRIPTIONAL COACTIVATOR MDPA"/>
    <property type="match status" value="1"/>
</dbReference>
<dbReference type="InterPro" id="IPR036390">
    <property type="entry name" value="WH_DNA-bd_sf"/>
</dbReference>
<gene>
    <name evidence="1" type="ORF">EJ08DRAFT_590949</name>
</gene>
<name>A0A9P4TXW0_9PEZI</name>
<dbReference type="Gene3D" id="3.40.50.150">
    <property type="entry name" value="Vaccinia Virus protein VP39"/>
    <property type="match status" value="1"/>
</dbReference>
<sequence length="451" mass="48820">MASSKQLESWSNDLAVAAKTLCDRRQSDDDASMSHLAMTTTNMITRESDGAKRNIFAMPGRMQTHSAEPTEFIQQLAHQNQLLACLKWLGEFQVLACIPLSGSIPIKEAADLAAVPETQLCRIVRMTATAGFLHEPDPGHIAHTALSAPFVTNLSFLDAAMFLAETAVPTALHMATATQRHGQICSSGKSAYSIAFNTSQPFELACVERARLQRQWAAYRSLAGDMDDCLIELLKRLNWWSLGNACIVDACAYSTKAATALAEAYPSLRFVVQMKEPASDGNGTIGAGQGETWDGRITVQKRMPGAVQMVSDAAVYIIRLSTPSPCHTTNILAELNAHLGVLRANALSTLILAPQLLPEPGTVDPVIESMARLRDLSRLQLTNECSLELDELIKMINSVHDGMGRLVVINKIRSGKSATAALGVRYQAYVDDSANQTAYDAEASSRKISVS</sequence>
<dbReference type="OrthoDB" id="2410195at2759"/>
<dbReference type="InterPro" id="IPR036388">
    <property type="entry name" value="WH-like_DNA-bd_sf"/>
</dbReference>
<proteinExistence type="predicted"/>
<dbReference type="InterPro" id="IPR029063">
    <property type="entry name" value="SAM-dependent_MTases_sf"/>
</dbReference>
<keyword evidence="2" id="KW-1185">Reference proteome</keyword>
<evidence type="ECO:0000313" key="1">
    <source>
        <dbReference type="EMBL" id="KAF2429263.1"/>
    </source>
</evidence>
<dbReference type="SUPFAM" id="SSF46785">
    <property type="entry name" value="Winged helix' DNA-binding domain"/>
    <property type="match status" value="1"/>
</dbReference>
<dbReference type="Proteomes" id="UP000800235">
    <property type="component" value="Unassembled WGS sequence"/>
</dbReference>